<name>A0A174F9E7_9CLOT</name>
<dbReference type="EMBL" id="CYZV01000044">
    <property type="protein sequence ID" value="CUO73277.1"/>
    <property type="molecule type" value="Genomic_DNA"/>
</dbReference>
<dbReference type="GeneID" id="83012333"/>
<gene>
    <name evidence="1" type="ORF">ERS852470_03200</name>
</gene>
<dbReference type="OrthoDB" id="1680906at2"/>
<dbReference type="AlphaFoldDB" id="A0A174F9E7"/>
<dbReference type="SUPFAM" id="SSF50814">
    <property type="entry name" value="Lipocalins"/>
    <property type="match status" value="1"/>
</dbReference>
<reference evidence="1 2" key="1">
    <citation type="submission" date="2015-09" db="EMBL/GenBank/DDBJ databases">
        <authorList>
            <consortium name="Pathogen Informatics"/>
        </authorList>
    </citation>
    <scope>NUCLEOTIDE SEQUENCE [LARGE SCALE GENOMIC DNA]</scope>
    <source>
        <strain evidence="1 2">2789STDY5834855</strain>
    </source>
</reference>
<evidence type="ECO:0000313" key="2">
    <source>
        <dbReference type="Proteomes" id="UP000095558"/>
    </source>
</evidence>
<dbReference type="Proteomes" id="UP000095558">
    <property type="component" value="Unassembled WGS sequence"/>
</dbReference>
<protein>
    <submittedName>
        <fullName evidence="1">Calycin-like domain-containing protein</fullName>
    </submittedName>
</protein>
<dbReference type="InterPro" id="IPR012674">
    <property type="entry name" value="Calycin"/>
</dbReference>
<proteinExistence type="predicted"/>
<sequence>MEKRAIISVKSFSDIDPNEAIEVVTPGTFIIHDEGFKAIYEESEISGMDGTTTTLNIKDNSMVLERVGSINTNMEFKEGVTAVSLYNTPYGILDLNVDTKKLKINIDENGGEIHSKYVLGLEGQEGISTELSIKIKVN</sequence>
<dbReference type="Gene3D" id="2.40.128.20">
    <property type="match status" value="1"/>
</dbReference>
<dbReference type="Pfam" id="PF09148">
    <property type="entry name" value="DUF1934"/>
    <property type="match status" value="1"/>
</dbReference>
<dbReference type="InterPro" id="IPR015231">
    <property type="entry name" value="DUF1934"/>
</dbReference>
<evidence type="ECO:0000313" key="1">
    <source>
        <dbReference type="EMBL" id="CUO73277.1"/>
    </source>
</evidence>
<organism evidence="1 2">
    <name type="scientific">Clostridium disporicum</name>
    <dbReference type="NCBI Taxonomy" id="84024"/>
    <lineage>
        <taxon>Bacteria</taxon>
        <taxon>Bacillati</taxon>
        <taxon>Bacillota</taxon>
        <taxon>Clostridia</taxon>
        <taxon>Eubacteriales</taxon>
        <taxon>Clostridiaceae</taxon>
        <taxon>Clostridium</taxon>
    </lineage>
</organism>
<dbReference type="RefSeq" id="WP_042399459.1">
    <property type="nucleotide sequence ID" value="NZ_CYYT01000018.1"/>
</dbReference>
<accession>A0A174F9E7</accession>